<dbReference type="EMBL" id="CM000158">
    <property type="protein sequence ID" value="EDW90451.2"/>
    <property type="molecule type" value="Genomic_DNA"/>
</dbReference>
<dbReference type="KEGG" id="dya:Dyak_GE13278"/>
<gene>
    <name evidence="2" type="primary">Dyak\GE13278</name>
    <name evidence="2" type="synonym">dyak_GLEANR_13504</name>
    <name evidence="2" type="synonym">GE13278</name>
    <name evidence="2" type="ORF">Dyak_GE13278</name>
</gene>
<dbReference type="HOGENOM" id="CLU_120151_0_0_1"/>
<name>B4PB22_DROYA</name>
<protein>
    <submittedName>
        <fullName evidence="2">Uncharacterized protein</fullName>
    </submittedName>
</protein>
<reference evidence="2 3" key="1">
    <citation type="journal article" date="2007" name="Nature">
        <title>Evolution of genes and genomes on the Drosophila phylogeny.</title>
        <authorList>
            <consortium name="Drosophila 12 Genomes Consortium"/>
            <person name="Clark A.G."/>
            <person name="Eisen M.B."/>
            <person name="Smith D.R."/>
            <person name="Bergman C.M."/>
            <person name="Oliver B."/>
            <person name="Markow T.A."/>
            <person name="Kaufman T.C."/>
            <person name="Kellis M."/>
            <person name="Gelbart W."/>
            <person name="Iyer V.N."/>
            <person name="Pollard D.A."/>
            <person name="Sackton T.B."/>
            <person name="Larracuente A.M."/>
            <person name="Singh N.D."/>
            <person name="Abad J.P."/>
            <person name="Abt D.N."/>
            <person name="Adryan B."/>
            <person name="Aguade M."/>
            <person name="Akashi H."/>
            <person name="Anderson W.W."/>
            <person name="Aquadro C.F."/>
            <person name="Ardell D.H."/>
            <person name="Arguello R."/>
            <person name="Artieri C.G."/>
            <person name="Barbash D.A."/>
            <person name="Barker D."/>
            <person name="Barsanti P."/>
            <person name="Batterham P."/>
            <person name="Batzoglou S."/>
            <person name="Begun D."/>
            <person name="Bhutkar A."/>
            <person name="Blanco E."/>
            <person name="Bosak S.A."/>
            <person name="Bradley R.K."/>
            <person name="Brand A.D."/>
            <person name="Brent M.R."/>
            <person name="Brooks A.N."/>
            <person name="Brown R.H."/>
            <person name="Butlin R.K."/>
            <person name="Caggese C."/>
            <person name="Calvi B.R."/>
            <person name="Bernardo de Carvalho A."/>
            <person name="Caspi A."/>
            <person name="Castrezana S."/>
            <person name="Celniker S.E."/>
            <person name="Chang J.L."/>
            <person name="Chapple C."/>
            <person name="Chatterji S."/>
            <person name="Chinwalla A."/>
            <person name="Civetta A."/>
            <person name="Clifton S.W."/>
            <person name="Comeron J.M."/>
            <person name="Costello J.C."/>
            <person name="Coyne J.A."/>
            <person name="Daub J."/>
            <person name="David R.G."/>
            <person name="Delcher A.L."/>
            <person name="Delehaunty K."/>
            <person name="Do C.B."/>
            <person name="Ebling H."/>
            <person name="Edwards K."/>
            <person name="Eickbush T."/>
            <person name="Evans J.D."/>
            <person name="Filipski A."/>
            <person name="Findeiss S."/>
            <person name="Freyhult E."/>
            <person name="Fulton L."/>
            <person name="Fulton R."/>
            <person name="Garcia A.C."/>
            <person name="Gardiner A."/>
            <person name="Garfield D.A."/>
            <person name="Garvin B.E."/>
            <person name="Gibson G."/>
            <person name="Gilbert D."/>
            <person name="Gnerre S."/>
            <person name="Godfrey J."/>
            <person name="Good R."/>
            <person name="Gotea V."/>
            <person name="Gravely B."/>
            <person name="Greenberg A.J."/>
            <person name="Griffiths-Jones S."/>
            <person name="Gross S."/>
            <person name="Guigo R."/>
            <person name="Gustafson E.A."/>
            <person name="Haerty W."/>
            <person name="Hahn M.W."/>
            <person name="Halligan D.L."/>
            <person name="Halpern A.L."/>
            <person name="Halter G.M."/>
            <person name="Han M.V."/>
            <person name="Heger A."/>
            <person name="Hillier L."/>
            <person name="Hinrichs A.S."/>
            <person name="Holmes I."/>
            <person name="Hoskins R.A."/>
            <person name="Hubisz M.J."/>
            <person name="Hultmark D."/>
            <person name="Huntley M.A."/>
            <person name="Jaffe D.B."/>
            <person name="Jagadeeshan S."/>
            <person name="Jeck W.R."/>
            <person name="Johnson J."/>
            <person name="Jones C.D."/>
            <person name="Jordan W.C."/>
            <person name="Karpen G.H."/>
            <person name="Kataoka E."/>
            <person name="Keightley P.D."/>
            <person name="Kheradpour P."/>
            <person name="Kirkness E.F."/>
            <person name="Koerich L.B."/>
            <person name="Kristiansen K."/>
            <person name="Kudrna D."/>
            <person name="Kulathinal R.J."/>
            <person name="Kumar S."/>
            <person name="Kwok R."/>
            <person name="Lander E."/>
            <person name="Langley C.H."/>
            <person name="Lapoint R."/>
            <person name="Lazzaro B.P."/>
            <person name="Lee S.J."/>
            <person name="Levesque L."/>
            <person name="Li R."/>
            <person name="Lin C.F."/>
            <person name="Lin M.F."/>
            <person name="Lindblad-Toh K."/>
            <person name="Llopart A."/>
            <person name="Long M."/>
            <person name="Low L."/>
            <person name="Lozovsky E."/>
            <person name="Lu J."/>
            <person name="Luo M."/>
            <person name="Machado C.A."/>
            <person name="Makalowski W."/>
            <person name="Marzo M."/>
            <person name="Matsuda M."/>
            <person name="Matzkin L."/>
            <person name="McAllister B."/>
            <person name="McBride C.S."/>
            <person name="McKernan B."/>
            <person name="McKernan K."/>
            <person name="Mendez-Lago M."/>
            <person name="Minx P."/>
            <person name="Mollenhauer M.U."/>
            <person name="Montooth K."/>
            <person name="Mount S.M."/>
            <person name="Mu X."/>
            <person name="Myers E."/>
            <person name="Negre B."/>
            <person name="Newfeld S."/>
            <person name="Nielsen R."/>
            <person name="Noor M.A."/>
            <person name="O'Grady P."/>
            <person name="Pachter L."/>
            <person name="Papaceit M."/>
            <person name="Parisi M.J."/>
            <person name="Parisi M."/>
            <person name="Parts L."/>
            <person name="Pedersen J.S."/>
            <person name="Pesole G."/>
            <person name="Phillippy A.M."/>
            <person name="Ponting C.P."/>
            <person name="Pop M."/>
            <person name="Porcelli D."/>
            <person name="Powell J.R."/>
            <person name="Prohaska S."/>
            <person name="Pruitt K."/>
            <person name="Puig M."/>
            <person name="Quesneville H."/>
            <person name="Ram K.R."/>
            <person name="Rand D."/>
            <person name="Rasmussen M.D."/>
            <person name="Reed L.K."/>
            <person name="Reenan R."/>
            <person name="Reily A."/>
            <person name="Remington K.A."/>
            <person name="Rieger T.T."/>
            <person name="Ritchie M.G."/>
            <person name="Robin C."/>
            <person name="Rogers Y.H."/>
            <person name="Rohde C."/>
            <person name="Rozas J."/>
            <person name="Rubenfield M.J."/>
            <person name="Ruiz A."/>
            <person name="Russo S."/>
            <person name="Salzberg S.L."/>
            <person name="Sanchez-Gracia A."/>
            <person name="Saranga D.J."/>
            <person name="Sato H."/>
            <person name="Schaeffer S.W."/>
            <person name="Schatz M.C."/>
            <person name="Schlenke T."/>
            <person name="Schwartz R."/>
            <person name="Segarra C."/>
            <person name="Singh R.S."/>
            <person name="Sirot L."/>
            <person name="Sirota M."/>
            <person name="Sisneros N.B."/>
            <person name="Smith C.D."/>
            <person name="Smith T.F."/>
            <person name="Spieth J."/>
            <person name="Stage D.E."/>
            <person name="Stark A."/>
            <person name="Stephan W."/>
            <person name="Strausberg R.L."/>
            <person name="Strempel S."/>
            <person name="Sturgill D."/>
            <person name="Sutton G."/>
            <person name="Sutton G.G."/>
            <person name="Tao W."/>
            <person name="Teichmann S."/>
            <person name="Tobari Y.N."/>
            <person name="Tomimura Y."/>
            <person name="Tsolas J.M."/>
            <person name="Valente V.L."/>
            <person name="Venter E."/>
            <person name="Venter J.C."/>
            <person name="Vicario S."/>
            <person name="Vieira F.G."/>
            <person name="Vilella A.J."/>
            <person name="Villasante A."/>
            <person name="Walenz B."/>
            <person name="Wang J."/>
            <person name="Wasserman M."/>
            <person name="Watts T."/>
            <person name="Wilson D."/>
            <person name="Wilson R.K."/>
            <person name="Wing R.A."/>
            <person name="Wolfner M.F."/>
            <person name="Wong A."/>
            <person name="Wong G.K."/>
            <person name="Wu C.I."/>
            <person name="Wu G."/>
            <person name="Yamamoto D."/>
            <person name="Yang H.P."/>
            <person name="Yang S.P."/>
            <person name="Yorke J.A."/>
            <person name="Yoshida K."/>
            <person name="Zdobnov E."/>
            <person name="Zhang P."/>
            <person name="Zhang Y."/>
            <person name="Zimin A.V."/>
            <person name="Baldwin J."/>
            <person name="Abdouelleil A."/>
            <person name="Abdulkadir J."/>
            <person name="Abebe A."/>
            <person name="Abera B."/>
            <person name="Abreu J."/>
            <person name="Acer S.C."/>
            <person name="Aftuck L."/>
            <person name="Alexander A."/>
            <person name="An P."/>
            <person name="Anderson E."/>
            <person name="Anderson S."/>
            <person name="Arachi H."/>
            <person name="Azer M."/>
            <person name="Bachantsang P."/>
            <person name="Barry A."/>
            <person name="Bayul T."/>
            <person name="Berlin A."/>
            <person name="Bessette D."/>
            <person name="Bloom T."/>
            <person name="Blye J."/>
            <person name="Boguslavskiy L."/>
            <person name="Bonnet C."/>
            <person name="Boukhgalter B."/>
            <person name="Bourzgui I."/>
            <person name="Brown A."/>
            <person name="Cahill P."/>
            <person name="Channer S."/>
            <person name="Cheshatsang Y."/>
            <person name="Chuda L."/>
            <person name="Citroen M."/>
            <person name="Collymore A."/>
            <person name="Cooke P."/>
            <person name="Costello M."/>
            <person name="D'Aco K."/>
            <person name="Daza R."/>
            <person name="De Haan G."/>
            <person name="DeGray S."/>
            <person name="DeMaso C."/>
            <person name="Dhargay N."/>
            <person name="Dooley K."/>
            <person name="Dooley E."/>
            <person name="Doricent M."/>
            <person name="Dorje P."/>
            <person name="Dorjee K."/>
            <person name="Dupes A."/>
            <person name="Elong R."/>
            <person name="Falk J."/>
            <person name="Farina A."/>
            <person name="Faro S."/>
            <person name="Ferguson D."/>
            <person name="Fisher S."/>
            <person name="Foley C.D."/>
            <person name="Franke A."/>
            <person name="Friedrich D."/>
            <person name="Gadbois L."/>
            <person name="Gearin G."/>
            <person name="Gearin C.R."/>
            <person name="Giannoukos G."/>
            <person name="Goode T."/>
            <person name="Graham J."/>
            <person name="Grandbois E."/>
            <person name="Grewal S."/>
            <person name="Gyaltsen K."/>
            <person name="Hafez N."/>
            <person name="Hagos B."/>
            <person name="Hall J."/>
            <person name="Henson C."/>
            <person name="Hollinger A."/>
            <person name="Honan T."/>
            <person name="Huard M.D."/>
            <person name="Hughes L."/>
            <person name="Hurhula B."/>
            <person name="Husby M.E."/>
            <person name="Kamat A."/>
            <person name="Kanga B."/>
            <person name="Kashin S."/>
            <person name="Khazanovich D."/>
            <person name="Kisner P."/>
            <person name="Lance K."/>
            <person name="Lara M."/>
            <person name="Lee W."/>
            <person name="Lennon N."/>
            <person name="Letendre F."/>
            <person name="LeVine R."/>
            <person name="Lipovsky A."/>
            <person name="Liu X."/>
            <person name="Liu J."/>
            <person name="Liu S."/>
            <person name="Lokyitsang T."/>
            <person name="Lokyitsang Y."/>
            <person name="Lubonja R."/>
            <person name="Lui A."/>
            <person name="MacDonald P."/>
            <person name="Magnisalis V."/>
            <person name="Maru K."/>
            <person name="Matthews C."/>
            <person name="McCusker W."/>
            <person name="McDonough S."/>
            <person name="Mehta T."/>
            <person name="Meldrim J."/>
            <person name="Meneus L."/>
            <person name="Mihai O."/>
            <person name="Mihalev A."/>
            <person name="Mihova T."/>
            <person name="Mittelman R."/>
            <person name="Mlenga V."/>
            <person name="Montmayeur A."/>
            <person name="Mulrain L."/>
            <person name="Navidi A."/>
            <person name="Naylor J."/>
            <person name="Negash T."/>
            <person name="Nguyen T."/>
            <person name="Nguyen N."/>
            <person name="Nicol R."/>
            <person name="Norbu C."/>
            <person name="Norbu N."/>
            <person name="Novod N."/>
            <person name="O'Neill B."/>
            <person name="Osman S."/>
            <person name="Markiewicz E."/>
            <person name="Oyono O.L."/>
            <person name="Patti C."/>
            <person name="Phunkhang P."/>
            <person name="Pierre F."/>
            <person name="Priest M."/>
            <person name="Raghuraman S."/>
            <person name="Rege F."/>
            <person name="Reyes R."/>
            <person name="Rise C."/>
            <person name="Rogov P."/>
            <person name="Ross K."/>
            <person name="Ryan E."/>
            <person name="Settipalli S."/>
            <person name="Shea T."/>
            <person name="Sherpa N."/>
            <person name="Shi L."/>
            <person name="Shih D."/>
            <person name="Sparrow T."/>
            <person name="Spaulding J."/>
            <person name="Stalker J."/>
            <person name="Stange-Thomann N."/>
            <person name="Stavropoulos S."/>
            <person name="Stone C."/>
            <person name="Strader C."/>
            <person name="Tesfaye S."/>
            <person name="Thomson T."/>
            <person name="Thoulutsang Y."/>
            <person name="Thoulutsang D."/>
            <person name="Topham K."/>
            <person name="Topping I."/>
            <person name="Tsamla T."/>
            <person name="Vassiliev H."/>
            <person name="Vo A."/>
            <person name="Wangchuk T."/>
            <person name="Wangdi T."/>
            <person name="Weiand M."/>
            <person name="Wilkinson J."/>
            <person name="Wilson A."/>
            <person name="Yadav S."/>
            <person name="Young G."/>
            <person name="Yu Q."/>
            <person name="Zembek L."/>
            <person name="Zhong D."/>
            <person name="Zimmer A."/>
            <person name="Zwirko Z."/>
            <person name="Jaffe D.B."/>
            <person name="Alvarez P."/>
            <person name="Brockman W."/>
            <person name="Butler J."/>
            <person name="Chin C."/>
            <person name="Gnerre S."/>
            <person name="Grabherr M."/>
            <person name="Kleber M."/>
            <person name="Mauceli E."/>
            <person name="MacCallum I."/>
        </authorList>
    </citation>
    <scope>NUCLEOTIDE SEQUENCE [LARGE SCALE GENOMIC DNA]</scope>
    <source>
        <strain evidence="3">Tai18E2 / Tucson 14021-0261.01</strain>
    </source>
</reference>
<sequence length="198" mass="22073">MKMRCMFIFVISAVSLACAAPPKSQNEILAHFFGYAETIRGIQIHNMMTLTINFVQHVVDSVPAEHRGPGTASLQAYANKGKSLRLTGTTGEKYMYIYELQQVFEGLNDKLSQSAPESQVIGMSLLGLLGVSTEFATEDEHLHNKFVEGATKMKAKLTSATIDRESELFNAINEYIASTDIQQHEPLFVKIMSFKSRF</sequence>
<dbReference type="AlphaFoldDB" id="B4PB22"/>
<evidence type="ECO:0000313" key="3">
    <source>
        <dbReference type="Proteomes" id="UP000002282"/>
    </source>
</evidence>
<evidence type="ECO:0000256" key="1">
    <source>
        <dbReference type="SAM" id="SignalP"/>
    </source>
</evidence>
<feature type="chain" id="PRO_5006458830" evidence="1">
    <location>
        <begin position="20"/>
        <end position="198"/>
    </location>
</feature>
<dbReference type="PROSITE" id="PS51257">
    <property type="entry name" value="PROKAR_LIPOPROTEIN"/>
    <property type="match status" value="1"/>
</dbReference>
<keyword evidence="1" id="KW-0732">Signal</keyword>
<evidence type="ECO:0000313" key="2">
    <source>
        <dbReference type="EMBL" id="EDW90451.2"/>
    </source>
</evidence>
<accession>B4PB22</accession>
<organism evidence="2 3">
    <name type="scientific">Drosophila yakuba</name>
    <name type="common">Fruit fly</name>
    <dbReference type="NCBI Taxonomy" id="7245"/>
    <lineage>
        <taxon>Eukaryota</taxon>
        <taxon>Metazoa</taxon>
        <taxon>Ecdysozoa</taxon>
        <taxon>Arthropoda</taxon>
        <taxon>Hexapoda</taxon>
        <taxon>Insecta</taxon>
        <taxon>Pterygota</taxon>
        <taxon>Neoptera</taxon>
        <taxon>Endopterygota</taxon>
        <taxon>Diptera</taxon>
        <taxon>Brachycera</taxon>
        <taxon>Muscomorpha</taxon>
        <taxon>Ephydroidea</taxon>
        <taxon>Drosophilidae</taxon>
        <taxon>Drosophila</taxon>
        <taxon>Sophophora</taxon>
    </lineage>
</organism>
<keyword evidence="3" id="KW-1185">Reference proteome</keyword>
<proteinExistence type="predicted"/>
<dbReference type="Proteomes" id="UP000002282">
    <property type="component" value="Chromosome 2R"/>
</dbReference>
<feature type="signal peptide" evidence="1">
    <location>
        <begin position="1"/>
        <end position="19"/>
    </location>
</feature>
<dbReference type="eggNOG" id="ENOG502T8Q8">
    <property type="taxonomic scope" value="Eukaryota"/>
</dbReference>
<dbReference type="OrthoDB" id="7854644at2759"/>
<reference evidence="2 3" key="2">
    <citation type="journal article" date="2007" name="PLoS Biol.">
        <title>Principles of genome evolution in the Drosophila melanogaster species group.</title>
        <authorList>
            <person name="Ranz J.M."/>
            <person name="Maurin D."/>
            <person name="Chan Y.S."/>
            <person name="von Grotthuss M."/>
            <person name="Hillier L.W."/>
            <person name="Roote J."/>
            <person name="Ashburner M."/>
            <person name="Bergman C.M."/>
        </authorList>
    </citation>
    <scope>NUCLEOTIDE SEQUENCE [LARGE SCALE GENOMIC DNA]</scope>
    <source>
        <strain evidence="3">Tai18E2 / Tucson 14021-0261.01</strain>
    </source>
</reference>